<dbReference type="OrthoDB" id="5920715at2759"/>
<feature type="non-terminal residue" evidence="1">
    <location>
        <position position="1"/>
    </location>
</feature>
<proteinExistence type="predicted"/>
<evidence type="ECO:0000313" key="2">
    <source>
        <dbReference type="Proteomes" id="UP000030665"/>
    </source>
</evidence>
<evidence type="ECO:0000313" key="1">
    <source>
        <dbReference type="EMBL" id="CDW61368.1"/>
    </source>
</evidence>
<sequence>KAAGTQITHSQIGEVVTKNNGTFLHETRYRNDRAVHKASLVPAAAVIPAPIAYIKVAAVKPLVVGLRMSTTVVLSRSRSVARHLFDQDCPGCSSVSVLGDLKVYFEKMRALKASPRRPIAKAFVKNVFINQERKLEVRRRSDTALVVTVNDANQRFGDELTEGHHQEWSMRLNLTQHGKTHPSRTLRGLTDQELFLDSVGSGAWPFLVGGAICLANSDNERDSGLLTSGGIHVSRATPRCAAAEHSRRRLRERSAEHLQCRQPLLRGTSDTFASRTRKSNNRSVMPLDVRGCTRATLTASACVQARPGKARKSVETFS</sequence>
<keyword evidence="2" id="KW-1185">Reference proteome</keyword>
<dbReference type="PANTHER" id="PTHR33626:SF2">
    <property type="match status" value="1"/>
</dbReference>
<name>A0A077ZNG5_TRITR</name>
<organism evidence="1 2">
    <name type="scientific">Trichuris trichiura</name>
    <name type="common">Whipworm</name>
    <name type="synonym">Trichocephalus trichiurus</name>
    <dbReference type="NCBI Taxonomy" id="36087"/>
    <lineage>
        <taxon>Eukaryota</taxon>
        <taxon>Metazoa</taxon>
        <taxon>Ecdysozoa</taxon>
        <taxon>Nematoda</taxon>
        <taxon>Enoplea</taxon>
        <taxon>Dorylaimia</taxon>
        <taxon>Trichinellida</taxon>
        <taxon>Trichuridae</taxon>
        <taxon>Trichuris</taxon>
    </lineage>
</organism>
<protein>
    <submittedName>
        <fullName evidence="1">Uncharacterized protein</fullName>
    </submittedName>
</protein>
<gene>
    <name evidence="1" type="ORF">TTRE_0000982701</name>
</gene>
<reference evidence="1" key="1">
    <citation type="submission" date="2014-01" db="EMBL/GenBank/DDBJ databases">
        <authorList>
            <person name="Aslett M."/>
        </authorList>
    </citation>
    <scope>NUCLEOTIDE SEQUENCE</scope>
</reference>
<reference evidence="1" key="2">
    <citation type="submission" date="2014-03" db="EMBL/GenBank/DDBJ databases">
        <title>The whipworm genome and dual-species transcriptomics of an intimate host-pathogen interaction.</title>
        <authorList>
            <person name="Foth B.J."/>
            <person name="Tsai I.J."/>
            <person name="Reid A.J."/>
            <person name="Bancroft A.J."/>
            <person name="Nichol S."/>
            <person name="Tracey A."/>
            <person name="Holroyd N."/>
            <person name="Cotton J.A."/>
            <person name="Stanley E.J."/>
            <person name="Zarowiecki M."/>
            <person name="Liu J.Z."/>
            <person name="Huckvale T."/>
            <person name="Cooper P.J."/>
            <person name="Grencis R.K."/>
            <person name="Berriman M."/>
        </authorList>
    </citation>
    <scope>NUCLEOTIDE SEQUENCE [LARGE SCALE GENOMIC DNA]</scope>
</reference>
<dbReference type="PANTHER" id="PTHR33626">
    <property type="entry name" value="ZGC:158463"/>
    <property type="match status" value="1"/>
</dbReference>
<dbReference type="AlphaFoldDB" id="A0A077ZNG5"/>
<dbReference type="EMBL" id="HG809270">
    <property type="protein sequence ID" value="CDW61368.1"/>
    <property type="molecule type" value="Genomic_DNA"/>
</dbReference>
<dbReference type="Proteomes" id="UP000030665">
    <property type="component" value="Unassembled WGS sequence"/>
</dbReference>
<accession>A0A077ZNG5</accession>